<dbReference type="PRINTS" id="PR00385">
    <property type="entry name" value="P450"/>
</dbReference>
<dbReference type="InterPro" id="IPR050476">
    <property type="entry name" value="Insect_CytP450_Detox"/>
</dbReference>
<evidence type="ECO:0000256" key="14">
    <source>
        <dbReference type="RuleBase" id="RU000461"/>
    </source>
</evidence>
<keyword evidence="8" id="KW-0492">Microsome</keyword>
<accession>A0A2R5LLH2</accession>
<evidence type="ECO:0000256" key="4">
    <source>
        <dbReference type="ARBA" id="ARBA00010617"/>
    </source>
</evidence>
<dbReference type="PANTHER" id="PTHR24292:SF102">
    <property type="entry name" value="CYTOCHROME P450 FAMILY-RELATED"/>
    <property type="match status" value="1"/>
</dbReference>
<comment type="similarity">
    <text evidence="4 14">Belongs to the cytochrome P450 family.</text>
</comment>
<evidence type="ECO:0000256" key="8">
    <source>
        <dbReference type="ARBA" id="ARBA00022848"/>
    </source>
</evidence>
<dbReference type="InterPro" id="IPR002401">
    <property type="entry name" value="Cyt_P450_E_grp-I"/>
</dbReference>
<evidence type="ECO:0000313" key="16">
    <source>
        <dbReference type="EMBL" id="MBY10363.1"/>
    </source>
</evidence>
<proteinExistence type="inferred from homology"/>
<feature type="transmembrane region" description="Helical" evidence="15">
    <location>
        <begin position="308"/>
        <end position="335"/>
    </location>
</feature>
<keyword evidence="7" id="KW-0256">Endoplasmic reticulum</keyword>
<keyword evidence="6 13" id="KW-0479">Metal-binding</keyword>
<dbReference type="EMBL" id="GGLE01006237">
    <property type="protein sequence ID" value="MBY10363.1"/>
    <property type="molecule type" value="Transcribed_RNA"/>
</dbReference>
<dbReference type="AlphaFoldDB" id="A0A2R5LLH2"/>
<keyword evidence="5 13" id="KW-0349">Heme</keyword>
<keyword evidence="11 14" id="KW-0503">Monooxygenase</keyword>
<dbReference type="GO" id="GO:0005789">
    <property type="term" value="C:endoplasmic reticulum membrane"/>
    <property type="evidence" value="ECO:0007669"/>
    <property type="project" value="UniProtKB-SubCell"/>
</dbReference>
<dbReference type="InterPro" id="IPR017972">
    <property type="entry name" value="Cyt_P450_CS"/>
</dbReference>
<evidence type="ECO:0000256" key="6">
    <source>
        <dbReference type="ARBA" id="ARBA00022723"/>
    </source>
</evidence>
<protein>
    <submittedName>
        <fullName evidence="16">Putative cytochrome</fullName>
    </submittedName>
</protein>
<keyword evidence="15" id="KW-1133">Transmembrane helix</keyword>
<evidence type="ECO:0000256" key="9">
    <source>
        <dbReference type="ARBA" id="ARBA00023002"/>
    </source>
</evidence>
<comment type="cofactor">
    <cofactor evidence="1 13">
        <name>heme</name>
        <dbReference type="ChEBI" id="CHEBI:30413"/>
    </cofactor>
</comment>
<reference evidence="16" key="1">
    <citation type="submission" date="2018-03" db="EMBL/GenBank/DDBJ databases">
        <title>The relapsing fever spirochete Borrelia turicatae persists in the highly oxidative environment of its soft-bodied tick vector.</title>
        <authorList>
            <person name="Bourret T.J."/>
            <person name="Boyle W.K."/>
            <person name="Valenzuela J.G."/>
            <person name="Oliveira F."/>
            <person name="Lopez J.E."/>
        </authorList>
    </citation>
    <scope>NUCLEOTIDE SEQUENCE</scope>
    <source>
        <strain evidence="16">Kansas strain/isolate</strain>
        <tissue evidence="16">Salivary glands</tissue>
    </source>
</reference>
<keyword evidence="10 13" id="KW-0408">Iron</keyword>
<evidence type="ECO:0000256" key="3">
    <source>
        <dbReference type="ARBA" id="ARBA00004406"/>
    </source>
</evidence>
<comment type="subcellular location">
    <subcellularLocation>
        <location evidence="3">Endoplasmic reticulum membrane</location>
        <topology evidence="3">Peripheral membrane protein</topology>
    </subcellularLocation>
    <subcellularLocation>
        <location evidence="2">Microsome membrane</location>
        <topology evidence="2">Peripheral membrane protein</topology>
    </subcellularLocation>
</comment>
<evidence type="ECO:0000256" key="7">
    <source>
        <dbReference type="ARBA" id="ARBA00022824"/>
    </source>
</evidence>
<dbReference type="CDD" id="cd11055">
    <property type="entry name" value="CYP3A-like"/>
    <property type="match status" value="1"/>
</dbReference>
<evidence type="ECO:0000256" key="10">
    <source>
        <dbReference type="ARBA" id="ARBA00023004"/>
    </source>
</evidence>
<dbReference type="GO" id="GO:0005506">
    <property type="term" value="F:iron ion binding"/>
    <property type="evidence" value="ECO:0007669"/>
    <property type="project" value="InterPro"/>
</dbReference>
<evidence type="ECO:0000256" key="13">
    <source>
        <dbReference type="PIRSR" id="PIRSR602401-1"/>
    </source>
</evidence>
<keyword evidence="15" id="KW-0812">Transmembrane</keyword>
<dbReference type="GO" id="GO:0020037">
    <property type="term" value="F:heme binding"/>
    <property type="evidence" value="ECO:0007669"/>
    <property type="project" value="InterPro"/>
</dbReference>
<dbReference type="Pfam" id="PF00067">
    <property type="entry name" value="p450"/>
    <property type="match status" value="1"/>
</dbReference>
<dbReference type="FunFam" id="1.10.630.10:FF:000182">
    <property type="entry name" value="Cytochrome P450 3A4"/>
    <property type="match status" value="1"/>
</dbReference>
<dbReference type="PRINTS" id="PR00463">
    <property type="entry name" value="EP450I"/>
</dbReference>
<feature type="transmembrane region" description="Helical" evidence="15">
    <location>
        <begin position="6"/>
        <end position="22"/>
    </location>
</feature>
<sequence>MILEVLLTVMWVLGLTALVRWRKKKFSVFKEMGVDGPEPNLIWGNILEYDGKKRVPALTEWGKKYGDVFGFYNGDIPTLVVKDLNLQQRIFISDFTDYTYRGSTMRTDEQHPYLGTSLLHTRGIHWKKNRVCTSQGMTTYKFKQMWPHFQNVADEFIEILSHKADTGEEVHMEKPFQALAMDYAGQAAFGVHHSFQRDMDNPFLQRAAEVFPGVMRGLFHNIAHCTTTLGTIMTPLLWLHSMLGTFTYYVFDKHVYQVVDQRKKGNLKRSDLLQSILDAEVPQEKLSSGELNNNDVKKDPKMISADDVAVNATILLVAAFGTTSTTLSYLIYVMAKYPDIQEKMKEEVEAALRKSGELDYNTVMGLTYVNQVMQETLRMYPPVIIFTTREAETDKEVNGLKIPAGTTIMAPTYQVHMDEKYWPEPEKFDPDRFSPENMKTQHPLAYQPFGMGPRNCVGMRLAIVEILYTAARMVLEYRVELGEKQQGEMHLDFYAMVSRPDKGPWIKFFKRKTESSVSA</sequence>
<dbReference type="Gene3D" id="1.10.630.10">
    <property type="entry name" value="Cytochrome P450"/>
    <property type="match status" value="1"/>
</dbReference>
<dbReference type="GO" id="GO:0016705">
    <property type="term" value="F:oxidoreductase activity, acting on paired donors, with incorporation or reduction of molecular oxygen"/>
    <property type="evidence" value="ECO:0007669"/>
    <property type="project" value="InterPro"/>
</dbReference>
<dbReference type="InterPro" id="IPR036396">
    <property type="entry name" value="Cyt_P450_sf"/>
</dbReference>
<name>A0A2R5LLH2_9ACAR</name>
<dbReference type="PROSITE" id="PS00086">
    <property type="entry name" value="CYTOCHROME_P450"/>
    <property type="match status" value="1"/>
</dbReference>
<keyword evidence="9 14" id="KW-0560">Oxidoreductase</keyword>
<dbReference type="SUPFAM" id="SSF48264">
    <property type="entry name" value="Cytochrome P450"/>
    <property type="match status" value="1"/>
</dbReference>
<evidence type="ECO:0000256" key="5">
    <source>
        <dbReference type="ARBA" id="ARBA00022617"/>
    </source>
</evidence>
<feature type="binding site" description="axial binding residue" evidence="13">
    <location>
        <position position="456"/>
    </location>
    <ligand>
        <name>heme</name>
        <dbReference type="ChEBI" id="CHEBI:30413"/>
    </ligand>
    <ligandPart>
        <name>Fe</name>
        <dbReference type="ChEBI" id="CHEBI:18248"/>
    </ligandPart>
</feature>
<keyword evidence="12 15" id="KW-0472">Membrane</keyword>
<evidence type="ECO:0000256" key="11">
    <source>
        <dbReference type="ARBA" id="ARBA00023033"/>
    </source>
</evidence>
<organism evidence="16">
    <name type="scientific">Ornithodoros turicata</name>
    <dbReference type="NCBI Taxonomy" id="34597"/>
    <lineage>
        <taxon>Eukaryota</taxon>
        <taxon>Metazoa</taxon>
        <taxon>Ecdysozoa</taxon>
        <taxon>Arthropoda</taxon>
        <taxon>Chelicerata</taxon>
        <taxon>Arachnida</taxon>
        <taxon>Acari</taxon>
        <taxon>Parasitiformes</taxon>
        <taxon>Ixodida</taxon>
        <taxon>Ixodoidea</taxon>
        <taxon>Argasidae</taxon>
        <taxon>Ornithodorinae</taxon>
        <taxon>Ornithodoros</taxon>
    </lineage>
</organism>
<dbReference type="GO" id="GO:0004497">
    <property type="term" value="F:monooxygenase activity"/>
    <property type="evidence" value="ECO:0007669"/>
    <property type="project" value="UniProtKB-KW"/>
</dbReference>
<evidence type="ECO:0000256" key="15">
    <source>
        <dbReference type="SAM" id="Phobius"/>
    </source>
</evidence>
<evidence type="ECO:0000256" key="1">
    <source>
        <dbReference type="ARBA" id="ARBA00001971"/>
    </source>
</evidence>
<dbReference type="PANTHER" id="PTHR24292">
    <property type="entry name" value="CYTOCHROME P450"/>
    <property type="match status" value="1"/>
</dbReference>
<dbReference type="InterPro" id="IPR001128">
    <property type="entry name" value="Cyt_P450"/>
</dbReference>
<evidence type="ECO:0000256" key="2">
    <source>
        <dbReference type="ARBA" id="ARBA00004174"/>
    </source>
</evidence>
<evidence type="ECO:0000256" key="12">
    <source>
        <dbReference type="ARBA" id="ARBA00023136"/>
    </source>
</evidence>